<organism evidence="2 3">
    <name type="scientific">Eleusine coracana subsp. coracana</name>
    <dbReference type="NCBI Taxonomy" id="191504"/>
    <lineage>
        <taxon>Eukaryota</taxon>
        <taxon>Viridiplantae</taxon>
        <taxon>Streptophyta</taxon>
        <taxon>Embryophyta</taxon>
        <taxon>Tracheophyta</taxon>
        <taxon>Spermatophyta</taxon>
        <taxon>Magnoliopsida</taxon>
        <taxon>Liliopsida</taxon>
        <taxon>Poales</taxon>
        <taxon>Poaceae</taxon>
        <taxon>PACMAD clade</taxon>
        <taxon>Chloridoideae</taxon>
        <taxon>Cynodonteae</taxon>
        <taxon>Eleusininae</taxon>
        <taxon>Eleusine</taxon>
    </lineage>
</organism>
<proteinExistence type="predicted"/>
<gene>
    <name evidence="2" type="primary">gb00224</name>
    <name evidence="2" type="ORF">PR202_gb00224</name>
</gene>
<accession>A0AAV5DTR0</accession>
<keyword evidence="3" id="KW-1185">Reference proteome</keyword>
<evidence type="ECO:0000313" key="2">
    <source>
        <dbReference type="EMBL" id="GJN13512.1"/>
    </source>
</evidence>
<feature type="region of interest" description="Disordered" evidence="1">
    <location>
        <begin position="176"/>
        <end position="289"/>
    </location>
</feature>
<evidence type="ECO:0000313" key="3">
    <source>
        <dbReference type="Proteomes" id="UP001054889"/>
    </source>
</evidence>
<sequence>MARRKITLEDRQRLERARKIKKKTKNSKPGRDVEGKVTTLKGDGLCAICDDGGDLVWYSNAGMMIVRGFTTLNVLLNCSAQIKWKPYLLSAKSLMERDSSVPSMNVVCVFFSDITMEEGPNGQMQRAWDKYEEPDGGIIHLDPILIYCTKHEIIEKLGTPKMNHIIFPKTIREPKVLVGPPTEEDTPEEEEVPDHPSPEQSQPPPIKADTPEETEVTDQPSPEPSQPPLIEEDTPEEQKVPHHPSPEPSQTPSAATDQNQCLCSCPLDSFAPSSLFPHPHPGTGGWLGD</sequence>
<comment type="caution">
    <text evidence="2">The sequence shown here is derived from an EMBL/GenBank/DDBJ whole genome shotgun (WGS) entry which is preliminary data.</text>
</comment>
<dbReference type="PANTHER" id="PTHR46235:SF8">
    <property type="entry name" value="ZINC FINGER PHD-TYPE DOMAIN-CONTAINING PROTEIN"/>
    <property type="match status" value="1"/>
</dbReference>
<name>A0AAV5DTR0_ELECO</name>
<feature type="compositionally biased region" description="Acidic residues" evidence="1">
    <location>
        <begin position="182"/>
        <end position="192"/>
    </location>
</feature>
<dbReference type="Proteomes" id="UP001054889">
    <property type="component" value="Unassembled WGS sequence"/>
</dbReference>
<dbReference type="PANTHER" id="PTHR46235">
    <property type="entry name" value="PHD FINGER-CONTAINING PROTEIN DDB_G0268158"/>
    <property type="match status" value="1"/>
</dbReference>
<reference evidence="2" key="1">
    <citation type="journal article" date="2018" name="DNA Res.">
        <title>Multiple hybrid de novo genome assembly of finger millet, an orphan allotetraploid crop.</title>
        <authorList>
            <person name="Hatakeyama M."/>
            <person name="Aluri S."/>
            <person name="Balachadran M.T."/>
            <person name="Sivarajan S.R."/>
            <person name="Patrignani A."/>
            <person name="Gruter S."/>
            <person name="Poveda L."/>
            <person name="Shimizu-Inatsugi R."/>
            <person name="Baeten J."/>
            <person name="Francoijs K.J."/>
            <person name="Nataraja K.N."/>
            <person name="Reddy Y.A.N."/>
            <person name="Phadnis S."/>
            <person name="Ravikumar R.L."/>
            <person name="Schlapbach R."/>
            <person name="Sreeman S.M."/>
            <person name="Shimizu K.K."/>
        </authorList>
    </citation>
    <scope>NUCLEOTIDE SEQUENCE</scope>
</reference>
<protein>
    <submittedName>
        <fullName evidence="2">Uncharacterized protein</fullName>
    </submittedName>
</protein>
<dbReference type="EMBL" id="BQKI01000071">
    <property type="protein sequence ID" value="GJN13512.1"/>
    <property type="molecule type" value="Genomic_DNA"/>
</dbReference>
<evidence type="ECO:0000256" key="1">
    <source>
        <dbReference type="SAM" id="MobiDB-lite"/>
    </source>
</evidence>
<reference evidence="2" key="2">
    <citation type="submission" date="2021-12" db="EMBL/GenBank/DDBJ databases">
        <title>Resequencing data analysis of finger millet.</title>
        <authorList>
            <person name="Hatakeyama M."/>
            <person name="Aluri S."/>
            <person name="Balachadran M.T."/>
            <person name="Sivarajan S.R."/>
            <person name="Poveda L."/>
            <person name="Shimizu-Inatsugi R."/>
            <person name="Schlapbach R."/>
            <person name="Sreeman S.M."/>
            <person name="Shimizu K.K."/>
        </authorList>
    </citation>
    <scope>NUCLEOTIDE SEQUENCE</scope>
</reference>
<dbReference type="AlphaFoldDB" id="A0AAV5DTR0"/>
<feature type="compositionally biased region" description="Polar residues" evidence="1">
    <location>
        <begin position="248"/>
        <end position="261"/>
    </location>
</feature>